<keyword evidence="6 8" id="KW-0408">Iron</keyword>
<keyword evidence="3 8" id="KW-0349">Heme</keyword>
<dbReference type="GeneID" id="81353659"/>
<dbReference type="Proteomes" id="UP001149074">
    <property type="component" value="Unassembled WGS sequence"/>
</dbReference>
<dbReference type="InterPro" id="IPR001128">
    <property type="entry name" value="Cyt_P450"/>
</dbReference>
<keyword evidence="4 8" id="KW-0479">Metal-binding</keyword>
<evidence type="ECO:0000256" key="2">
    <source>
        <dbReference type="ARBA" id="ARBA00010617"/>
    </source>
</evidence>
<dbReference type="EMBL" id="JAPQKI010000002">
    <property type="protein sequence ID" value="KAJ5111651.1"/>
    <property type="molecule type" value="Genomic_DNA"/>
</dbReference>
<comment type="similarity">
    <text evidence="2 9">Belongs to the cytochrome P450 family.</text>
</comment>
<accession>A0A9W9G448</accession>
<dbReference type="Gene3D" id="1.10.630.10">
    <property type="entry name" value="Cytochrome P450"/>
    <property type="match status" value="1"/>
</dbReference>
<dbReference type="PRINTS" id="PR00463">
    <property type="entry name" value="EP450I"/>
</dbReference>
<evidence type="ECO:0000256" key="1">
    <source>
        <dbReference type="ARBA" id="ARBA00001971"/>
    </source>
</evidence>
<evidence type="ECO:0000256" key="8">
    <source>
        <dbReference type="PIRSR" id="PIRSR602401-1"/>
    </source>
</evidence>
<evidence type="ECO:0000256" key="4">
    <source>
        <dbReference type="ARBA" id="ARBA00022723"/>
    </source>
</evidence>
<dbReference type="InterPro" id="IPR050364">
    <property type="entry name" value="Cytochrome_P450_fung"/>
</dbReference>
<evidence type="ECO:0000313" key="11">
    <source>
        <dbReference type="Proteomes" id="UP001149074"/>
    </source>
</evidence>
<dbReference type="PROSITE" id="PS00086">
    <property type="entry name" value="CYTOCHROME_P450"/>
    <property type="match status" value="1"/>
</dbReference>
<dbReference type="GO" id="GO:0043386">
    <property type="term" value="P:mycotoxin biosynthetic process"/>
    <property type="evidence" value="ECO:0007669"/>
    <property type="project" value="UniProtKB-ARBA"/>
</dbReference>
<reference evidence="10" key="1">
    <citation type="submission" date="2022-11" db="EMBL/GenBank/DDBJ databases">
        <authorList>
            <person name="Petersen C."/>
        </authorList>
    </citation>
    <scope>NUCLEOTIDE SEQUENCE</scope>
    <source>
        <strain evidence="10">IBT 30761</strain>
    </source>
</reference>
<dbReference type="GO" id="GO:0004497">
    <property type="term" value="F:monooxygenase activity"/>
    <property type="evidence" value="ECO:0007669"/>
    <property type="project" value="UniProtKB-KW"/>
</dbReference>
<dbReference type="GO" id="GO:0016705">
    <property type="term" value="F:oxidoreductase activity, acting on paired donors, with incorporation or reduction of molecular oxygen"/>
    <property type="evidence" value="ECO:0007669"/>
    <property type="project" value="InterPro"/>
</dbReference>
<dbReference type="PRINTS" id="PR00385">
    <property type="entry name" value="P450"/>
</dbReference>
<feature type="binding site" description="axial binding residue" evidence="8">
    <location>
        <position position="306"/>
    </location>
    <ligand>
        <name>heme</name>
        <dbReference type="ChEBI" id="CHEBI:30413"/>
    </ligand>
    <ligandPart>
        <name>Fe</name>
        <dbReference type="ChEBI" id="CHEBI:18248"/>
    </ligandPart>
</feature>
<dbReference type="InterPro" id="IPR017972">
    <property type="entry name" value="Cyt_P450_CS"/>
</dbReference>
<evidence type="ECO:0000256" key="3">
    <source>
        <dbReference type="ARBA" id="ARBA00022617"/>
    </source>
</evidence>
<comment type="caution">
    <text evidence="10">The sequence shown here is derived from an EMBL/GenBank/DDBJ whole genome shotgun (WGS) entry which is preliminary data.</text>
</comment>
<dbReference type="PANTHER" id="PTHR46300:SF1">
    <property type="entry name" value="P450, PUTATIVE (EUROFUNG)-RELATED"/>
    <property type="match status" value="1"/>
</dbReference>
<name>A0A9W9G448_9EURO</name>
<organism evidence="10 11">
    <name type="scientific">Penicillium argentinense</name>
    <dbReference type="NCBI Taxonomy" id="1131581"/>
    <lineage>
        <taxon>Eukaryota</taxon>
        <taxon>Fungi</taxon>
        <taxon>Dikarya</taxon>
        <taxon>Ascomycota</taxon>
        <taxon>Pezizomycotina</taxon>
        <taxon>Eurotiomycetes</taxon>
        <taxon>Eurotiomycetidae</taxon>
        <taxon>Eurotiales</taxon>
        <taxon>Aspergillaceae</taxon>
        <taxon>Penicillium</taxon>
    </lineage>
</organism>
<gene>
    <name evidence="10" type="ORF">N7532_002186</name>
</gene>
<keyword evidence="11" id="KW-1185">Reference proteome</keyword>
<dbReference type="RefSeq" id="XP_056479721.1">
    <property type="nucleotide sequence ID" value="XM_056614680.1"/>
</dbReference>
<dbReference type="OrthoDB" id="1470350at2759"/>
<protein>
    <submittedName>
        <fullName evidence="10">Cytochrome P450</fullName>
    </submittedName>
</protein>
<dbReference type="SUPFAM" id="SSF48264">
    <property type="entry name" value="Cytochrome P450"/>
    <property type="match status" value="1"/>
</dbReference>
<dbReference type="AlphaFoldDB" id="A0A9W9G448"/>
<reference evidence="10" key="2">
    <citation type="journal article" date="2023" name="IMA Fungus">
        <title>Comparative genomic study of the Penicillium genus elucidates a diverse pangenome and 15 lateral gene transfer events.</title>
        <authorList>
            <person name="Petersen C."/>
            <person name="Sorensen T."/>
            <person name="Nielsen M.R."/>
            <person name="Sondergaard T.E."/>
            <person name="Sorensen J.L."/>
            <person name="Fitzpatrick D.A."/>
            <person name="Frisvad J.C."/>
            <person name="Nielsen K.L."/>
        </authorList>
    </citation>
    <scope>NUCLEOTIDE SEQUENCE</scope>
    <source>
        <strain evidence="10">IBT 30761</strain>
    </source>
</reference>
<dbReference type="GO" id="GO:0020037">
    <property type="term" value="F:heme binding"/>
    <property type="evidence" value="ECO:0007669"/>
    <property type="project" value="InterPro"/>
</dbReference>
<dbReference type="InterPro" id="IPR002401">
    <property type="entry name" value="Cyt_P450_E_grp-I"/>
</dbReference>
<dbReference type="GO" id="GO:0005506">
    <property type="term" value="F:iron ion binding"/>
    <property type="evidence" value="ECO:0007669"/>
    <property type="project" value="InterPro"/>
</dbReference>
<comment type="cofactor">
    <cofactor evidence="1 8">
        <name>heme</name>
        <dbReference type="ChEBI" id="CHEBI:30413"/>
    </cofactor>
</comment>
<evidence type="ECO:0000256" key="9">
    <source>
        <dbReference type="RuleBase" id="RU000461"/>
    </source>
</evidence>
<evidence type="ECO:0000256" key="7">
    <source>
        <dbReference type="ARBA" id="ARBA00023033"/>
    </source>
</evidence>
<proteinExistence type="inferred from homology"/>
<dbReference type="PANTHER" id="PTHR46300">
    <property type="entry name" value="P450, PUTATIVE (EUROFUNG)-RELATED-RELATED"/>
    <property type="match status" value="1"/>
</dbReference>
<dbReference type="Pfam" id="PF00067">
    <property type="entry name" value="p450"/>
    <property type="match status" value="1"/>
</dbReference>
<evidence type="ECO:0000256" key="5">
    <source>
        <dbReference type="ARBA" id="ARBA00023002"/>
    </source>
</evidence>
<keyword evidence="7 9" id="KW-0503">Monooxygenase</keyword>
<evidence type="ECO:0000313" key="10">
    <source>
        <dbReference type="EMBL" id="KAJ5111651.1"/>
    </source>
</evidence>
<keyword evidence="5 9" id="KW-0560">Oxidoreductase</keyword>
<evidence type="ECO:0000256" key="6">
    <source>
        <dbReference type="ARBA" id="ARBA00023004"/>
    </source>
</evidence>
<dbReference type="InterPro" id="IPR036396">
    <property type="entry name" value="Cyt_P450_sf"/>
</dbReference>
<sequence>MPYGPEWRLNRRIQTSLLSTRACEAYCILQDIGSKQLSYEMLTADNFTTPCHRFTSTVAFALAYGGGLRTHYNQAKELKDIDELTSLGFQAVSIGSFLVDIFPILDRVPIFFSSWKKSAEQIHENMRQKFTKLYDVALQDQTWNWARQALKKSETQDLSHEQRAFSIGELYLGVTHSNHIVLEVFVMASILHQSAVQQAQQELDSVIGSQRLPLFEDATKLPYVNAFITEILRWCPVLPLGFPHRVSTDDEYMGYKIPSNSIIFTNQWQMNMDEKFFDNPDCFEPERWIQNPDLPLSAFGFGRRSCPGECFARYTLFIAISRLLWAFNITGSNKDDLAHEKAAKESGRLGVLYRPSSFGARFQIRSSEHERVIKLDRAVADEERMRALEAIGKTLFSE</sequence>